<dbReference type="InterPro" id="IPR036388">
    <property type="entry name" value="WH-like_DNA-bd_sf"/>
</dbReference>
<evidence type="ECO:0000313" key="3">
    <source>
        <dbReference type="Proteomes" id="UP000586305"/>
    </source>
</evidence>
<feature type="domain" description="YcaO" evidence="1">
    <location>
        <begin position="290"/>
        <end position="654"/>
    </location>
</feature>
<dbReference type="EMBL" id="JABBPG010000002">
    <property type="protein sequence ID" value="NOU49859.1"/>
    <property type="molecule type" value="Genomic_DNA"/>
</dbReference>
<dbReference type="Gene3D" id="1.10.10.10">
    <property type="entry name" value="Winged helix-like DNA-binding domain superfamily/Winged helix DNA-binding domain"/>
    <property type="match status" value="1"/>
</dbReference>
<dbReference type="Gene3D" id="3.30.1330.230">
    <property type="match status" value="1"/>
</dbReference>
<dbReference type="NCBIfam" id="TIGR00702">
    <property type="entry name" value="YcaO-type kinase domain"/>
    <property type="match status" value="1"/>
</dbReference>
<accession>A0A849V8G8</accession>
<evidence type="ECO:0000259" key="1">
    <source>
        <dbReference type="PROSITE" id="PS51664"/>
    </source>
</evidence>
<dbReference type="InterPro" id="IPR003776">
    <property type="entry name" value="YcaO-like_dom"/>
</dbReference>
<dbReference type="AlphaFoldDB" id="A0A849V8G8"/>
<dbReference type="PANTHER" id="PTHR37809:SF1">
    <property type="entry name" value="RIBOSOMAL PROTEIN S12 METHYLTHIOTRANSFERASE ACCESSORY FACTOR YCAO"/>
    <property type="match status" value="1"/>
</dbReference>
<dbReference type="PROSITE" id="PS51664">
    <property type="entry name" value="YCAO"/>
    <property type="match status" value="1"/>
</dbReference>
<comment type="caution">
    <text evidence="2">The sequence shown here is derived from an EMBL/GenBank/DDBJ whole genome shotgun (WGS) entry which is preliminary data.</text>
</comment>
<dbReference type="Pfam" id="PF02624">
    <property type="entry name" value="YcaO"/>
    <property type="match status" value="1"/>
</dbReference>
<dbReference type="NCBIfam" id="TIGR03604">
    <property type="entry name" value="TOMM_cyclo_SagD"/>
    <property type="match status" value="1"/>
</dbReference>
<dbReference type="Gene3D" id="3.30.40.250">
    <property type="match status" value="1"/>
</dbReference>
<reference evidence="2 3" key="1">
    <citation type="submission" date="2020-04" db="EMBL/GenBank/DDBJ databases">
        <title>Pseudoalteromonas caenipelagi sp. nov., isolated from a tidal flat.</title>
        <authorList>
            <person name="Park S."/>
            <person name="Yoon J.-H."/>
        </authorList>
    </citation>
    <scope>NUCLEOTIDE SEQUENCE [LARGE SCALE GENOMIC DNA]</scope>
    <source>
        <strain evidence="2 3">JBTF-M23</strain>
    </source>
</reference>
<name>A0A849V8G8_9GAMM</name>
<dbReference type="PANTHER" id="PTHR37809">
    <property type="entry name" value="RIBOSOMAL PROTEIN S12 METHYLTHIOTRANSFERASE ACCESSORY FACTOR YCAO"/>
    <property type="match status" value="1"/>
</dbReference>
<dbReference type="RefSeq" id="WP_171624949.1">
    <property type="nucleotide sequence ID" value="NZ_JABBPG010000002.1"/>
</dbReference>
<gene>
    <name evidence="2" type="ORF">HG263_04830</name>
</gene>
<organism evidence="2 3">
    <name type="scientific">Pseudoalteromonas caenipelagi</name>
    <dbReference type="NCBI Taxonomy" id="2726988"/>
    <lineage>
        <taxon>Bacteria</taxon>
        <taxon>Pseudomonadati</taxon>
        <taxon>Pseudomonadota</taxon>
        <taxon>Gammaproteobacteria</taxon>
        <taxon>Alteromonadales</taxon>
        <taxon>Pseudoalteromonadaceae</taxon>
        <taxon>Pseudoalteromonas</taxon>
    </lineage>
</organism>
<dbReference type="Proteomes" id="UP000586305">
    <property type="component" value="Unassembled WGS sequence"/>
</dbReference>
<evidence type="ECO:0000313" key="2">
    <source>
        <dbReference type="EMBL" id="NOU49859.1"/>
    </source>
</evidence>
<dbReference type="InterPro" id="IPR027624">
    <property type="entry name" value="TOMM_cyclo_SagD"/>
</dbReference>
<keyword evidence="3" id="KW-1185">Reference proteome</keyword>
<proteinExistence type="predicted"/>
<dbReference type="Gene3D" id="3.30.160.660">
    <property type="match status" value="1"/>
</dbReference>
<protein>
    <recommendedName>
        <fullName evidence="1">YcaO domain-containing protein</fullName>
    </recommendedName>
</protein>
<sequence>MKYSLNKTLTFYIVKNAILVISSFYKDDALDCNISVKLVKLLAKSSLTLEQILSEINAPPALVLRKFNILKNAGVIESTQTAENAVSNFETKHAISQSYFHQLVLDSPLGKNETLKCSDGKVVLFLDLATSCSVCSIKRILSLRPLLSLVRMNKNNVQAILPDTIEVKIQAISIKKDSVLEVDIKTSQCASYPIIHHSICKFAANNYTPSHLNHSIDKALYSPLRFRSASQTLELLSPLINKYTGIINSLTHYGKTDSKHIHNYTAGINTAFSPQSLSWVSAGLRSANGGKGTTKEQAKCSAICEAIERYSMLHHERKYDSFAKPDELELSYVLPSQILLFSESQLNKRSEQNRNNTSPQHWIPKSFDMNQPYHWCKTLSLTSNEPVYVPAEVVYAQFQLVEDSQRISMPDSNGCASGNTLNEAILHGALELIERDAIAIWWYNKIPRHHIQIASIDSEYVKNIHNEFEGSARTLNIIEITSDISVPVYVAVSYNKSTKTEVLYGFGCHVDPLVAIERAVSEVCQLVPAIANSQTQRSEPEFYDWLHKQEVGMHPHLDVEKLPTQDFSPSNKAYSLEEALLEVINKLKQCNQELLIFDLTMSDTMFPVVRVLSPGLRHFWRRLAPGRLYNVPVKMGWIEQEYEESELNKYNITI</sequence>